<dbReference type="AlphaFoldDB" id="A0A2T5VA38"/>
<evidence type="ECO:0000313" key="2">
    <source>
        <dbReference type="Proteomes" id="UP000244081"/>
    </source>
</evidence>
<evidence type="ECO:0000313" key="1">
    <source>
        <dbReference type="EMBL" id="PTW60591.1"/>
    </source>
</evidence>
<protein>
    <submittedName>
        <fullName evidence="1">Uncharacterized protein</fullName>
    </submittedName>
</protein>
<proteinExistence type="predicted"/>
<comment type="caution">
    <text evidence="1">The sequence shown here is derived from an EMBL/GenBank/DDBJ whole genome shotgun (WGS) entry which is preliminary data.</text>
</comment>
<accession>A0A2T5VA38</accession>
<gene>
    <name evidence="1" type="ORF">C8N35_104216</name>
</gene>
<sequence length="71" mass="7772">MLWGRGELKWAQSSIGGSPALEVDVFERAHELAAALKVQLCELSRIVQLWWLSASRPKSVAISAARQAVPT</sequence>
<keyword evidence="2" id="KW-1185">Reference proteome</keyword>
<reference evidence="1 2" key="1">
    <citation type="submission" date="2018-04" db="EMBL/GenBank/DDBJ databases">
        <title>Genomic Encyclopedia of Archaeal and Bacterial Type Strains, Phase II (KMG-II): from individual species to whole genera.</title>
        <authorList>
            <person name="Goeker M."/>
        </authorList>
    </citation>
    <scope>NUCLEOTIDE SEQUENCE [LARGE SCALE GENOMIC DNA]</scope>
    <source>
        <strain evidence="1 2">DSM 23382</strain>
    </source>
</reference>
<organism evidence="1 2">
    <name type="scientific">Breoghania corrubedonensis</name>
    <dbReference type="NCBI Taxonomy" id="665038"/>
    <lineage>
        <taxon>Bacteria</taxon>
        <taxon>Pseudomonadati</taxon>
        <taxon>Pseudomonadota</taxon>
        <taxon>Alphaproteobacteria</taxon>
        <taxon>Hyphomicrobiales</taxon>
        <taxon>Stappiaceae</taxon>
        <taxon>Breoghania</taxon>
    </lineage>
</organism>
<name>A0A2T5VA38_9HYPH</name>
<dbReference type="Proteomes" id="UP000244081">
    <property type="component" value="Unassembled WGS sequence"/>
</dbReference>
<dbReference type="EMBL" id="QAYG01000004">
    <property type="protein sequence ID" value="PTW60591.1"/>
    <property type="molecule type" value="Genomic_DNA"/>
</dbReference>